<dbReference type="SUPFAM" id="SSF82866">
    <property type="entry name" value="Multidrug efflux transporter AcrB transmembrane domain"/>
    <property type="match status" value="2"/>
</dbReference>
<comment type="caution">
    <text evidence="8">The sequence shown here is derived from an EMBL/GenBank/DDBJ whole genome shotgun (WGS) entry which is preliminary data.</text>
</comment>
<dbReference type="Pfam" id="PF03176">
    <property type="entry name" value="MMPL"/>
    <property type="match status" value="2"/>
</dbReference>
<evidence type="ECO:0000256" key="5">
    <source>
        <dbReference type="ARBA" id="ARBA00023136"/>
    </source>
</evidence>
<evidence type="ECO:0000313" key="8">
    <source>
        <dbReference type="EMBL" id="MBZ5715626.1"/>
    </source>
</evidence>
<evidence type="ECO:0000256" key="2">
    <source>
        <dbReference type="ARBA" id="ARBA00022475"/>
    </source>
</evidence>
<evidence type="ECO:0000256" key="6">
    <source>
        <dbReference type="SAM" id="Phobius"/>
    </source>
</evidence>
<keyword evidence="3 6" id="KW-0812">Transmembrane</keyword>
<accession>A0ABS7U5F5</accession>
<evidence type="ECO:0000259" key="7">
    <source>
        <dbReference type="PROSITE" id="PS50156"/>
    </source>
</evidence>
<feature type="transmembrane region" description="Helical" evidence="6">
    <location>
        <begin position="700"/>
        <end position="720"/>
    </location>
</feature>
<feature type="domain" description="SSD" evidence="7">
    <location>
        <begin position="283"/>
        <end position="408"/>
    </location>
</feature>
<dbReference type="Gene3D" id="1.20.1640.10">
    <property type="entry name" value="Multidrug efflux transporter AcrB transmembrane domain"/>
    <property type="match status" value="2"/>
</dbReference>
<proteinExistence type="predicted"/>
<keyword evidence="2" id="KW-1003">Cell membrane</keyword>
<dbReference type="InterPro" id="IPR004869">
    <property type="entry name" value="MMPL_dom"/>
</dbReference>
<feature type="transmembrane region" description="Helical" evidence="6">
    <location>
        <begin position="726"/>
        <end position="746"/>
    </location>
</feature>
<feature type="transmembrane region" description="Helical" evidence="6">
    <location>
        <begin position="258"/>
        <end position="277"/>
    </location>
</feature>
<feature type="transmembrane region" description="Helical" evidence="6">
    <location>
        <begin position="351"/>
        <end position="371"/>
    </location>
</feature>
<sequence>MPEAPHKRLRERWIAWVLAQHRLVLALALLLTVVSAYLSSQLRVDSDLRSLLPEDHAVLTSLDRIETSFGALGSVNVVLKEGAPEQRRALADAIAERTRQSPLVRDVEYRLRSDFFAEHALYYLSDTEMEALDEHFQAWTHYELCRAEPDVCLDEPDPEAPRALRSFIRSKQDAALSRTTFKDYFERDDISALVLLIHPTKSSSDLDFAEAVSNQIRGDVAAVLAEPGAPWAGANITYSVVGPYPIKAEERETIRRDMLRSGAFGVLGVVVILYLLFRSGRAVLTLLVPLVCGVTWSMALTQLVLGRLNAITSLISTVVVGMGIDAGIHFLVRVREEQSRGSDREAITRAFANLIGPLLIASATTLGAFAVMSSSVFPAFQEFGLIAGFGVLLCLLAMLTVYPAILCLVGVKRVGDAQTRRPGRGAVTRVLLARPGVVLGLVAALTVGAAVVAPGAEFENSTRELQSARTRALYKPEVFLISKIFGKDIHAGVLVVSTLEQARAVLTQARAVQAERLADGTGTVVAELLAAPDLLPDPAIDAAKRKEAIAAMTGDVPERTWKRLEERAAGRGEDGDEALTPEDARRLQNMLKAEPVTVERLPPAIRDKVYSRDGRFAVYAYPNFDAADISMGLKFMEETARYTEGVEGLQADDALFVGETTVYALMYELMQSEAPTVLAMALGLIAVIVVAQIRSLPRTLLTLAPLLLGLLWLVGLMAAAGVRFTLFNIPILPAILGIGVDNGVYLTDRIRHMRDEVGGLAHALGETGAAIGAATATTAMGFAAFIIADSGGLRGIGVLAVCGIGIAAVTAILVLPSVAALAARLRRRP</sequence>
<dbReference type="InterPro" id="IPR050545">
    <property type="entry name" value="Mycobact_MmpL"/>
</dbReference>
<evidence type="ECO:0000256" key="4">
    <source>
        <dbReference type="ARBA" id="ARBA00022989"/>
    </source>
</evidence>
<gene>
    <name evidence="8" type="ORF">K7C98_40900</name>
</gene>
<dbReference type="RefSeq" id="WP_224197364.1">
    <property type="nucleotide sequence ID" value="NZ_JAIRAU010000057.1"/>
</dbReference>
<evidence type="ECO:0000313" key="9">
    <source>
        <dbReference type="Proteomes" id="UP001139031"/>
    </source>
</evidence>
<keyword evidence="4 6" id="KW-1133">Transmembrane helix</keyword>
<reference evidence="8" key="1">
    <citation type="submission" date="2021-08" db="EMBL/GenBank/DDBJ databases">
        <authorList>
            <person name="Stevens D.C."/>
        </authorList>
    </citation>
    <scope>NUCLEOTIDE SEQUENCE</scope>
    <source>
        <strain evidence="8">DSM 53165</strain>
    </source>
</reference>
<feature type="transmembrane region" description="Helical" evidence="6">
    <location>
        <begin position="383"/>
        <end position="411"/>
    </location>
</feature>
<keyword evidence="5 6" id="KW-0472">Membrane</keyword>
<feature type="transmembrane region" description="Helical" evidence="6">
    <location>
        <begin position="674"/>
        <end position="693"/>
    </location>
</feature>
<evidence type="ECO:0000256" key="3">
    <source>
        <dbReference type="ARBA" id="ARBA00022692"/>
    </source>
</evidence>
<name>A0ABS7U5F5_9BACT</name>
<protein>
    <submittedName>
        <fullName evidence="8">MMPL family transporter</fullName>
    </submittedName>
</protein>
<organism evidence="8 9">
    <name type="scientific">Nannocystis pusilla</name>
    <dbReference type="NCBI Taxonomy" id="889268"/>
    <lineage>
        <taxon>Bacteria</taxon>
        <taxon>Pseudomonadati</taxon>
        <taxon>Myxococcota</taxon>
        <taxon>Polyangia</taxon>
        <taxon>Nannocystales</taxon>
        <taxon>Nannocystaceae</taxon>
        <taxon>Nannocystis</taxon>
    </lineage>
</organism>
<feature type="transmembrane region" description="Helical" evidence="6">
    <location>
        <begin position="767"/>
        <end position="788"/>
    </location>
</feature>
<keyword evidence="9" id="KW-1185">Reference proteome</keyword>
<dbReference type="EMBL" id="JAIRAU010000057">
    <property type="protein sequence ID" value="MBZ5715626.1"/>
    <property type="molecule type" value="Genomic_DNA"/>
</dbReference>
<feature type="transmembrane region" description="Helical" evidence="6">
    <location>
        <begin position="794"/>
        <end position="823"/>
    </location>
</feature>
<feature type="transmembrane region" description="Helical" evidence="6">
    <location>
        <begin position="311"/>
        <end position="331"/>
    </location>
</feature>
<comment type="subcellular location">
    <subcellularLocation>
        <location evidence="1">Cell membrane</location>
        <topology evidence="1">Multi-pass membrane protein</topology>
    </subcellularLocation>
</comment>
<feature type="transmembrane region" description="Helical" evidence="6">
    <location>
        <begin position="431"/>
        <end position="453"/>
    </location>
</feature>
<dbReference type="PANTHER" id="PTHR33406">
    <property type="entry name" value="MEMBRANE PROTEIN MJ1562-RELATED"/>
    <property type="match status" value="1"/>
</dbReference>
<feature type="transmembrane region" description="Helical" evidence="6">
    <location>
        <begin position="284"/>
        <end position="305"/>
    </location>
</feature>
<dbReference type="Proteomes" id="UP001139031">
    <property type="component" value="Unassembled WGS sequence"/>
</dbReference>
<evidence type="ECO:0000256" key="1">
    <source>
        <dbReference type="ARBA" id="ARBA00004651"/>
    </source>
</evidence>
<dbReference type="InterPro" id="IPR000731">
    <property type="entry name" value="SSD"/>
</dbReference>
<dbReference type="PROSITE" id="PS50156">
    <property type="entry name" value="SSD"/>
    <property type="match status" value="1"/>
</dbReference>
<dbReference type="PANTHER" id="PTHR33406:SF13">
    <property type="entry name" value="MEMBRANE PROTEIN YDFJ"/>
    <property type="match status" value="1"/>
</dbReference>